<evidence type="ECO:0000313" key="2">
    <source>
        <dbReference type="Proteomes" id="UP000235916"/>
    </source>
</evidence>
<evidence type="ECO:0008006" key="3">
    <source>
        <dbReference type="Google" id="ProtNLM"/>
    </source>
</evidence>
<accession>A0A2N8KYK5</accession>
<dbReference type="AlphaFoldDB" id="A0A2N8KYK5"/>
<dbReference type="EMBL" id="POSP01000003">
    <property type="protein sequence ID" value="PND38482.1"/>
    <property type="molecule type" value="Genomic_DNA"/>
</dbReference>
<gene>
    <name evidence="1" type="ORF">C1O66_13770</name>
</gene>
<sequence length="86" mass="9654">MAMGFTAACFPSLPDLIEPALHPNHRKFFHSWAVVGLLGWGIYRLYDWKPEEGWEQLVRMAGLALGAAYLAHLARDAFTTKSLPLI</sequence>
<protein>
    <recommendedName>
        <fullName evidence="3">Metal-dependent hydrolase</fullName>
    </recommendedName>
</protein>
<proteinExistence type="predicted"/>
<reference evidence="1 2" key="1">
    <citation type="submission" date="2018-01" db="EMBL/GenBank/DDBJ databases">
        <title>Draft genome sequence of Paucibacter aquatile CR182 isolated from freshwater of the Nakdong River.</title>
        <authorList>
            <person name="Choi A."/>
            <person name="Chung E.J."/>
        </authorList>
    </citation>
    <scope>NUCLEOTIDE SEQUENCE [LARGE SCALE GENOMIC DNA]</scope>
    <source>
        <strain evidence="1 2">CR182</strain>
    </source>
</reference>
<keyword evidence="2" id="KW-1185">Reference proteome</keyword>
<evidence type="ECO:0000313" key="1">
    <source>
        <dbReference type="EMBL" id="PND38482.1"/>
    </source>
</evidence>
<organism evidence="1 2">
    <name type="scientific">Kinneretia aquatilis</name>
    <dbReference type="NCBI Taxonomy" id="2070761"/>
    <lineage>
        <taxon>Bacteria</taxon>
        <taxon>Pseudomonadati</taxon>
        <taxon>Pseudomonadota</taxon>
        <taxon>Betaproteobacteria</taxon>
        <taxon>Burkholderiales</taxon>
        <taxon>Sphaerotilaceae</taxon>
        <taxon>Roseateles</taxon>
    </lineage>
</organism>
<dbReference type="Proteomes" id="UP000235916">
    <property type="component" value="Unassembled WGS sequence"/>
</dbReference>
<comment type="caution">
    <text evidence="1">The sequence shown here is derived from an EMBL/GenBank/DDBJ whole genome shotgun (WGS) entry which is preliminary data.</text>
</comment>
<name>A0A2N8KYK5_9BURK</name>